<dbReference type="InterPro" id="IPR007184">
    <property type="entry name" value="Mannoside_phosphorylase"/>
</dbReference>
<dbReference type="CDD" id="cd18614">
    <property type="entry name" value="GH130"/>
    <property type="match status" value="1"/>
</dbReference>
<evidence type="ECO:0000313" key="4">
    <source>
        <dbReference type="EMBL" id="OGF24941.1"/>
    </source>
</evidence>
<comment type="similarity">
    <text evidence="3">Belongs to the glycosyl hydrolase 130 family.</text>
</comment>
<evidence type="ECO:0000256" key="2">
    <source>
        <dbReference type="ARBA" id="ARBA00022679"/>
    </source>
</evidence>
<accession>A0A1F5SF79</accession>
<dbReference type="STRING" id="1797994.A2227_04610"/>
<sequence>MLRIKKHGIIIKPTTRDFENLSTFNPGIYQEGEYVHVFYRALSQKFISSIGYAKLKGPTTIVERWKKPLYYPEAKYEKKGMEDPRIVKIGDTFYVTYVAHDGQNAVINYLHGKDLQHLRRGGIISPKISYRKISKLFQYSNLKDQYYFLASYYEKYAHKNVLVWEKDGVMFPEKFHGRFLLLHRVLPDIQLIRFKNFSELRDNNFWIDYTMHLSKHVVLEGVHGWEGRHIGAGAPPVKTKKGWLIIYHGVEQANKGRVYRAGAALLDLKNPNKLIARLPDPLFSPEDDWETHGHVHNAIFPTGTAIFKDRLYIYYGAADSFVSAASVNLDELLRELMKNKV</sequence>
<dbReference type="PANTHER" id="PTHR34106">
    <property type="entry name" value="GLYCOSIDASE"/>
    <property type="match status" value="1"/>
</dbReference>
<reference evidence="4 5" key="1">
    <citation type="journal article" date="2016" name="Nat. Commun.">
        <title>Thousands of microbial genomes shed light on interconnected biogeochemical processes in an aquifer system.</title>
        <authorList>
            <person name="Anantharaman K."/>
            <person name="Brown C.T."/>
            <person name="Hug L.A."/>
            <person name="Sharon I."/>
            <person name="Castelle C.J."/>
            <person name="Probst A.J."/>
            <person name="Thomas B.C."/>
            <person name="Singh A."/>
            <person name="Wilkins M.J."/>
            <person name="Karaoz U."/>
            <person name="Brodie E.L."/>
            <person name="Williams K.H."/>
            <person name="Hubbard S.S."/>
            <person name="Banfield J.F."/>
        </authorList>
    </citation>
    <scope>NUCLEOTIDE SEQUENCE [LARGE SCALE GENOMIC DNA]</scope>
</reference>
<keyword evidence="2" id="KW-0808">Transferase</keyword>
<protein>
    <recommendedName>
        <fullName evidence="6">Pesticidal protein Cry7Aa</fullName>
    </recommendedName>
</protein>
<gene>
    <name evidence="4" type="ORF">A2227_04610</name>
</gene>
<name>A0A1F5SF79_9BACT</name>
<dbReference type="SUPFAM" id="SSF75005">
    <property type="entry name" value="Arabinanase/levansucrase/invertase"/>
    <property type="match status" value="1"/>
</dbReference>
<comment type="caution">
    <text evidence="4">The sequence shown here is derived from an EMBL/GenBank/DDBJ whole genome shotgun (WGS) entry which is preliminary data.</text>
</comment>
<proteinExistence type="inferred from homology"/>
<keyword evidence="1" id="KW-0328">Glycosyltransferase</keyword>
<dbReference type="Proteomes" id="UP000178367">
    <property type="component" value="Unassembled WGS sequence"/>
</dbReference>
<evidence type="ECO:0000313" key="5">
    <source>
        <dbReference type="Proteomes" id="UP000178367"/>
    </source>
</evidence>
<evidence type="ECO:0000256" key="3">
    <source>
        <dbReference type="ARBA" id="ARBA00024356"/>
    </source>
</evidence>
<dbReference type="Pfam" id="PF04041">
    <property type="entry name" value="Glyco_hydro_130"/>
    <property type="match status" value="1"/>
</dbReference>
<dbReference type="AlphaFoldDB" id="A0A1F5SF79"/>
<dbReference type="EMBL" id="MFGB01000025">
    <property type="protein sequence ID" value="OGF24941.1"/>
    <property type="molecule type" value="Genomic_DNA"/>
</dbReference>
<dbReference type="PIRSF" id="PIRSF016202">
    <property type="entry name" value="PH1107"/>
    <property type="match status" value="1"/>
</dbReference>
<dbReference type="GO" id="GO:0016757">
    <property type="term" value="F:glycosyltransferase activity"/>
    <property type="evidence" value="ECO:0007669"/>
    <property type="project" value="UniProtKB-KW"/>
</dbReference>
<evidence type="ECO:0008006" key="6">
    <source>
        <dbReference type="Google" id="ProtNLM"/>
    </source>
</evidence>
<evidence type="ECO:0000256" key="1">
    <source>
        <dbReference type="ARBA" id="ARBA00022676"/>
    </source>
</evidence>
<dbReference type="Gene3D" id="2.115.10.20">
    <property type="entry name" value="Glycosyl hydrolase domain, family 43"/>
    <property type="match status" value="1"/>
</dbReference>
<dbReference type="PANTHER" id="PTHR34106:SF5">
    <property type="entry name" value="GLYCOSIDASE"/>
    <property type="match status" value="1"/>
</dbReference>
<organism evidence="4 5">
    <name type="scientific">Candidatus Falkowbacteria bacterium RIFOXYA2_FULL_47_19</name>
    <dbReference type="NCBI Taxonomy" id="1797994"/>
    <lineage>
        <taxon>Bacteria</taxon>
        <taxon>Candidatus Falkowiibacteriota</taxon>
    </lineage>
</organism>
<dbReference type="InterPro" id="IPR023296">
    <property type="entry name" value="Glyco_hydro_beta-prop_sf"/>
</dbReference>